<sequence length="153" mass="16790">MVILWSHGPDYRTLYDFPHSTTLSYLQIARQHPTSENSLNNEHNSNWVPIGLTGVLLLATWLANCILLGGALQTAGSGRIVPVAYFFVGSQAIAALLHVTLNLPPAVVGLLFDASVFVMSISPEQNSEEFLKKSIWSLPLSSEELQRSASRRT</sequence>
<comment type="caution">
    <text evidence="2">The sequence shown here is derived from an EMBL/GenBank/DDBJ whole genome shotgun (WGS) entry which is preliminary data.</text>
</comment>
<proteinExistence type="predicted"/>
<evidence type="ECO:0000313" key="3">
    <source>
        <dbReference type="Proteomes" id="UP000324629"/>
    </source>
</evidence>
<reference evidence="2 3" key="1">
    <citation type="journal article" date="2019" name="Gigascience">
        <title>Whole-genome sequence of the oriental lung fluke Paragonimus westermani.</title>
        <authorList>
            <person name="Oey H."/>
            <person name="Zakrzewski M."/>
            <person name="Narain K."/>
            <person name="Devi K.R."/>
            <person name="Agatsuma T."/>
            <person name="Nawaratna S."/>
            <person name="Gobert G.N."/>
            <person name="Jones M.K."/>
            <person name="Ragan M.A."/>
            <person name="McManus D.P."/>
            <person name="Krause L."/>
        </authorList>
    </citation>
    <scope>NUCLEOTIDE SEQUENCE [LARGE SCALE GENOMIC DNA]</scope>
    <source>
        <strain evidence="2 3">IND2009</strain>
    </source>
</reference>
<dbReference type="AlphaFoldDB" id="A0A5J4P067"/>
<keyword evidence="3" id="KW-1185">Reference proteome</keyword>
<keyword evidence="1" id="KW-0812">Transmembrane</keyword>
<accession>A0A5J4P067</accession>
<feature type="transmembrane region" description="Helical" evidence="1">
    <location>
        <begin position="47"/>
        <end position="68"/>
    </location>
</feature>
<organism evidence="2 3">
    <name type="scientific">Paragonimus westermani</name>
    <dbReference type="NCBI Taxonomy" id="34504"/>
    <lineage>
        <taxon>Eukaryota</taxon>
        <taxon>Metazoa</taxon>
        <taxon>Spiralia</taxon>
        <taxon>Lophotrochozoa</taxon>
        <taxon>Platyhelminthes</taxon>
        <taxon>Trematoda</taxon>
        <taxon>Digenea</taxon>
        <taxon>Plagiorchiida</taxon>
        <taxon>Troglotremata</taxon>
        <taxon>Troglotrematidae</taxon>
        <taxon>Paragonimus</taxon>
    </lineage>
</organism>
<protein>
    <submittedName>
        <fullName evidence="2">Uncharacterized protein</fullName>
    </submittedName>
</protein>
<gene>
    <name evidence="2" type="ORF">DEA37_0004546</name>
</gene>
<keyword evidence="1" id="KW-0472">Membrane</keyword>
<feature type="transmembrane region" description="Helical" evidence="1">
    <location>
        <begin position="80"/>
        <end position="99"/>
    </location>
</feature>
<evidence type="ECO:0000313" key="2">
    <source>
        <dbReference type="EMBL" id="KAA3681316.1"/>
    </source>
</evidence>
<dbReference type="Proteomes" id="UP000324629">
    <property type="component" value="Unassembled WGS sequence"/>
</dbReference>
<keyword evidence="1" id="KW-1133">Transmembrane helix</keyword>
<evidence type="ECO:0000256" key="1">
    <source>
        <dbReference type="SAM" id="Phobius"/>
    </source>
</evidence>
<name>A0A5J4P067_9TREM</name>
<dbReference type="EMBL" id="QNGE01000229">
    <property type="protein sequence ID" value="KAA3681316.1"/>
    <property type="molecule type" value="Genomic_DNA"/>
</dbReference>